<evidence type="ECO:0000256" key="1">
    <source>
        <dbReference type="ARBA" id="ARBA00005513"/>
    </source>
</evidence>
<name>A0A840HWY5_9SPHN</name>
<evidence type="ECO:0000256" key="13">
    <source>
        <dbReference type="HAMAP-Rule" id="MF_01398"/>
    </source>
</evidence>
<comment type="caution">
    <text evidence="16">The sequence shown here is derived from an EMBL/GenBank/DDBJ whole genome shotgun (WGS) entry which is preliminary data.</text>
</comment>
<comment type="subcellular location">
    <subcellularLocation>
        <location evidence="13">Cell membrane</location>
        <topology evidence="13">Single-pass membrane protein</topology>
    </subcellularLocation>
    <subcellularLocation>
        <location evidence="12">Endomembrane system</location>
        <topology evidence="12">Single-pass membrane protein</topology>
    </subcellularLocation>
</comment>
<dbReference type="InterPro" id="IPR050059">
    <property type="entry name" value="ATP_synthase_B_chain"/>
</dbReference>
<dbReference type="HAMAP" id="MF_01398">
    <property type="entry name" value="ATP_synth_b_bprime"/>
    <property type="match status" value="1"/>
</dbReference>
<evidence type="ECO:0000256" key="5">
    <source>
        <dbReference type="ARBA" id="ARBA00022781"/>
    </source>
</evidence>
<evidence type="ECO:0000256" key="8">
    <source>
        <dbReference type="ARBA" id="ARBA00023136"/>
    </source>
</evidence>
<evidence type="ECO:0000256" key="9">
    <source>
        <dbReference type="ARBA" id="ARBA00023310"/>
    </source>
</evidence>
<dbReference type="AlphaFoldDB" id="A0A840HWY5"/>
<evidence type="ECO:0000313" key="16">
    <source>
        <dbReference type="EMBL" id="MBB4642161.1"/>
    </source>
</evidence>
<keyword evidence="13" id="KW-1003">Cell membrane</keyword>
<dbReference type="RefSeq" id="WP_184475933.1">
    <property type="nucleotide sequence ID" value="NZ_JACHOV010000009.1"/>
</dbReference>
<dbReference type="PANTHER" id="PTHR33445:SF1">
    <property type="entry name" value="ATP SYNTHASE SUBUNIT B"/>
    <property type="match status" value="1"/>
</dbReference>
<keyword evidence="4 13" id="KW-0812">Transmembrane</keyword>
<evidence type="ECO:0000256" key="3">
    <source>
        <dbReference type="ARBA" id="ARBA00022547"/>
    </source>
</evidence>
<dbReference type="GO" id="GO:0005886">
    <property type="term" value="C:plasma membrane"/>
    <property type="evidence" value="ECO:0007669"/>
    <property type="project" value="UniProtKB-SubCell"/>
</dbReference>
<dbReference type="EMBL" id="JACHOV010000009">
    <property type="protein sequence ID" value="MBB4642161.1"/>
    <property type="molecule type" value="Genomic_DNA"/>
</dbReference>
<comment type="similarity">
    <text evidence="1 13 14">Belongs to the ATPase B chain family.</text>
</comment>
<keyword evidence="5 13" id="KW-0375">Hydrogen ion transport</keyword>
<evidence type="ECO:0000313" key="17">
    <source>
        <dbReference type="Proteomes" id="UP000575068"/>
    </source>
</evidence>
<proteinExistence type="inferred from homology"/>
<organism evidence="16 17">
    <name type="scientific">Rhizorhapis suberifaciens</name>
    <name type="common">corky root of lettuce</name>
    <dbReference type="NCBI Taxonomy" id="13656"/>
    <lineage>
        <taxon>Bacteria</taxon>
        <taxon>Pseudomonadati</taxon>
        <taxon>Pseudomonadota</taxon>
        <taxon>Alphaproteobacteria</taxon>
        <taxon>Sphingomonadales</taxon>
        <taxon>Sphingomonadaceae</taxon>
        <taxon>Rhizorhapis</taxon>
    </lineage>
</organism>
<dbReference type="CDD" id="cd06503">
    <property type="entry name" value="ATP-synt_Fo_b"/>
    <property type="match status" value="1"/>
</dbReference>
<keyword evidence="2 13" id="KW-0813">Transport</keyword>
<dbReference type="GO" id="GO:0012505">
    <property type="term" value="C:endomembrane system"/>
    <property type="evidence" value="ECO:0007669"/>
    <property type="project" value="UniProtKB-SubCell"/>
</dbReference>
<accession>A0A840HWY5</accession>
<keyword evidence="17" id="KW-1185">Reference proteome</keyword>
<dbReference type="GO" id="GO:0046933">
    <property type="term" value="F:proton-transporting ATP synthase activity, rotational mechanism"/>
    <property type="evidence" value="ECO:0007669"/>
    <property type="project" value="UniProtKB-UniRule"/>
</dbReference>
<dbReference type="GO" id="GO:0046961">
    <property type="term" value="F:proton-transporting ATPase activity, rotational mechanism"/>
    <property type="evidence" value="ECO:0007669"/>
    <property type="project" value="TreeGrafter"/>
</dbReference>
<feature type="transmembrane region" description="Helical" evidence="13">
    <location>
        <begin position="15"/>
        <end position="34"/>
    </location>
</feature>
<keyword evidence="6 13" id="KW-1133">Transmembrane helix</keyword>
<evidence type="ECO:0000256" key="4">
    <source>
        <dbReference type="ARBA" id="ARBA00022692"/>
    </source>
</evidence>
<comment type="subunit">
    <text evidence="13">F-type ATPases have 2 components, F(1) - the catalytic core - and F(0) - the membrane proton channel. F(1) has five subunits: alpha(3), beta(3), gamma(1), delta(1), epsilon(1). F(0) has three main subunits: a(1), b(2) and c(10-14). The alpha and beta chains form an alternating ring which encloses part of the gamma chain. F(1) is attached to F(0) by a central stalk formed by the gamma and epsilon chains, while a peripheral stalk is formed by the delta and b chains.</text>
</comment>
<evidence type="ECO:0000256" key="14">
    <source>
        <dbReference type="RuleBase" id="RU003848"/>
    </source>
</evidence>
<dbReference type="PANTHER" id="PTHR33445">
    <property type="entry name" value="ATP SYNTHASE SUBUNIT B', CHLOROPLASTIC"/>
    <property type="match status" value="1"/>
</dbReference>
<gene>
    <name evidence="13" type="primary">atpF</name>
    <name evidence="16" type="ORF">HNQ99_002483</name>
</gene>
<comment type="function">
    <text evidence="10 13">F(1)F(0) ATP synthase produces ATP from ADP in the presence of a proton or sodium gradient. F-type ATPases consist of two structural domains, F(1) containing the extramembraneous catalytic core and F(0) containing the membrane proton channel, linked together by a central stalk and a peripheral stalk. During catalysis, ATP synthesis in the catalytic domain of F(1) is coupled via a rotary mechanism of the central stalk subunits to proton translocation.</text>
</comment>
<evidence type="ECO:0000256" key="10">
    <source>
        <dbReference type="ARBA" id="ARBA00025198"/>
    </source>
</evidence>
<reference evidence="16 17" key="1">
    <citation type="submission" date="2020-08" db="EMBL/GenBank/DDBJ databases">
        <title>Genomic Encyclopedia of Type Strains, Phase IV (KMG-IV): sequencing the most valuable type-strain genomes for metagenomic binning, comparative biology and taxonomic classification.</title>
        <authorList>
            <person name="Goeker M."/>
        </authorList>
    </citation>
    <scope>NUCLEOTIDE SEQUENCE [LARGE SCALE GENOMIC DNA]</scope>
    <source>
        <strain evidence="16 17">DSM 7465</strain>
    </source>
</reference>
<keyword evidence="9 13" id="KW-0066">ATP synthesis</keyword>
<evidence type="ECO:0000256" key="7">
    <source>
        <dbReference type="ARBA" id="ARBA00023065"/>
    </source>
</evidence>
<dbReference type="InterPro" id="IPR002146">
    <property type="entry name" value="ATP_synth_b/b'su_bac/chlpt"/>
</dbReference>
<sequence length="164" mass="17307">MPQISQIAATYASQIFWLLVTFGFVFVVIGLGMMPKIESTVEARDKRISDDLDAAKAAHARADQIEEEYRAKTNENRAAAQKITLAAKGKAVKDAEKRLAKADGEIADRLAVAEARIAEATGQAMTEIEVMAAEAALEMVSKVSGAKANSAAATKAVKAALANG</sequence>
<evidence type="ECO:0000256" key="12">
    <source>
        <dbReference type="ARBA" id="ARBA00037847"/>
    </source>
</evidence>
<keyword evidence="8 13" id="KW-0472">Membrane</keyword>
<evidence type="ECO:0000256" key="11">
    <source>
        <dbReference type="ARBA" id="ARBA00025614"/>
    </source>
</evidence>
<keyword evidence="3 13" id="KW-0138">CF(0)</keyword>
<comment type="function">
    <text evidence="11">Component of the F(0) channel, it forms part of the peripheral stalk, linking F(1) to F(0). The b'-subunit is a diverged and duplicated form of b found in plants and photosynthetic bacteria.</text>
</comment>
<feature type="coiled-coil region" evidence="15">
    <location>
        <begin position="55"/>
        <end position="82"/>
    </location>
</feature>
<evidence type="ECO:0000256" key="15">
    <source>
        <dbReference type="SAM" id="Coils"/>
    </source>
</evidence>
<dbReference type="Pfam" id="PF00430">
    <property type="entry name" value="ATP-synt_B"/>
    <property type="match status" value="1"/>
</dbReference>
<keyword evidence="15" id="KW-0175">Coiled coil</keyword>
<evidence type="ECO:0000256" key="2">
    <source>
        <dbReference type="ARBA" id="ARBA00022448"/>
    </source>
</evidence>
<keyword evidence="7 13" id="KW-0406">Ion transport</keyword>
<dbReference type="Proteomes" id="UP000575068">
    <property type="component" value="Unassembled WGS sequence"/>
</dbReference>
<protein>
    <recommendedName>
        <fullName evidence="13">ATP synthase subunit b</fullName>
    </recommendedName>
    <alternativeName>
        <fullName evidence="13">ATP synthase F(0) sector subunit b</fullName>
    </alternativeName>
    <alternativeName>
        <fullName evidence="13">ATPase subunit I</fullName>
    </alternativeName>
    <alternativeName>
        <fullName evidence="13">F-type ATPase subunit b</fullName>
        <shortName evidence="13">F-ATPase subunit b</shortName>
    </alternativeName>
</protein>
<evidence type="ECO:0000256" key="6">
    <source>
        <dbReference type="ARBA" id="ARBA00022989"/>
    </source>
</evidence>
<dbReference type="GO" id="GO:0045259">
    <property type="term" value="C:proton-transporting ATP synthase complex"/>
    <property type="evidence" value="ECO:0007669"/>
    <property type="project" value="UniProtKB-KW"/>
</dbReference>